<gene>
    <name evidence="2" type="ORF">BJB45_09740</name>
</gene>
<accession>W1N9Q6</accession>
<dbReference type="STRING" id="1178482.AR456_17270"/>
<reference evidence="2 3" key="1">
    <citation type="submission" date="2013-08" db="EMBL/GenBank/DDBJ databases">
        <title>draft genome of Halomonas huanghegensis, strain BJGMM-B45T.</title>
        <authorList>
            <person name="Miao C."/>
            <person name="Wan Y."/>
            <person name="Jin W."/>
        </authorList>
    </citation>
    <scope>NUCLEOTIDE SEQUENCE [LARGE SCALE GENOMIC DNA]</scope>
    <source>
        <strain evidence="2 3">BJGMM-B45</strain>
    </source>
</reference>
<evidence type="ECO:0000313" key="3">
    <source>
        <dbReference type="Proteomes" id="UP000019113"/>
    </source>
</evidence>
<dbReference type="PATRIC" id="fig|1178482.3.peg.1111"/>
<proteinExistence type="predicted"/>
<dbReference type="Gene3D" id="1.10.287.1700">
    <property type="match status" value="1"/>
</dbReference>
<organism evidence="2 3">
    <name type="scientific">Halomonas huangheensis</name>
    <dbReference type="NCBI Taxonomy" id="1178482"/>
    <lineage>
        <taxon>Bacteria</taxon>
        <taxon>Pseudomonadati</taxon>
        <taxon>Pseudomonadota</taxon>
        <taxon>Gammaproteobacteria</taxon>
        <taxon>Oceanospirillales</taxon>
        <taxon>Halomonadaceae</taxon>
        <taxon>Halomonas</taxon>
    </lineage>
</organism>
<dbReference type="OrthoDB" id="6174005at2"/>
<dbReference type="EMBL" id="AVBC01000019">
    <property type="protein sequence ID" value="ERL52238.1"/>
    <property type="molecule type" value="Genomic_DNA"/>
</dbReference>
<dbReference type="InterPro" id="IPR053716">
    <property type="entry name" value="Flag_assembly_chemotaxis_eff"/>
</dbReference>
<protein>
    <submittedName>
        <fullName evidence="2">Uncharacterized protein</fullName>
    </submittedName>
</protein>
<sequence>MNDQQRLEKLMELRKQRLQRAEHALQEQRHRCQQSAEQLDMLNEQRSALRRAFDDQEQQWFTAGSDGGLSGPELEDMRQAMAQHQQEGMRLDEQQRELDQQYRQQQTTRDERATQWASRVRAHRALELLEQRRNRKHQNRRELLAELEAEDVPPRGGR</sequence>
<feature type="region of interest" description="Disordered" evidence="1">
    <location>
        <begin position="61"/>
        <end position="158"/>
    </location>
</feature>
<keyword evidence="3" id="KW-1185">Reference proteome</keyword>
<dbReference type="KEGG" id="hhu:AR456_17270"/>
<evidence type="ECO:0000256" key="1">
    <source>
        <dbReference type="SAM" id="MobiDB-lite"/>
    </source>
</evidence>
<dbReference type="Proteomes" id="UP000019113">
    <property type="component" value="Unassembled WGS sequence"/>
</dbReference>
<name>W1N9Q6_9GAMM</name>
<dbReference type="AlphaFoldDB" id="W1N9Q6"/>
<evidence type="ECO:0000313" key="2">
    <source>
        <dbReference type="EMBL" id="ERL52238.1"/>
    </source>
</evidence>
<dbReference type="RefSeq" id="WP_021818070.1">
    <property type="nucleotide sequence ID" value="NZ_AVBC01000019.1"/>
</dbReference>
<comment type="caution">
    <text evidence="2">The sequence shown here is derived from an EMBL/GenBank/DDBJ whole genome shotgun (WGS) entry which is preliminary data.</text>
</comment>
<feature type="compositionally biased region" description="Basic and acidic residues" evidence="1">
    <location>
        <begin position="87"/>
        <end position="100"/>
    </location>
</feature>